<feature type="domain" description="HTH cro/C1-type" evidence="2">
    <location>
        <begin position="23"/>
        <end position="77"/>
    </location>
</feature>
<keyword evidence="4" id="KW-1185">Reference proteome</keyword>
<reference evidence="4" key="1">
    <citation type="submission" date="2015-07" db="EMBL/GenBank/DDBJ databases">
        <authorList>
            <person name="Ju K.-S."/>
            <person name="Doroghazi J.R."/>
            <person name="Metcalf W.W."/>
        </authorList>
    </citation>
    <scope>NUCLEOTIDE SEQUENCE [LARGE SCALE GENOMIC DNA]</scope>
    <source>
        <strain evidence="4">NRRL 2290</strain>
    </source>
</reference>
<dbReference type="PANTHER" id="PTHR46797:SF1">
    <property type="entry name" value="METHYLPHOSPHONATE SYNTHASE"/>
    <property type="match status" value="1"/>
</dbReference>
<keyword evidence="1 3" id="KW-0238">DNA-binding</keyword>
<dbReference type="PROSITE" id="PS50943">
    <property type="entry name" value="HTH_CROC1"/>
    <property type="match status" value="1"/>
</dbReference>
<evidence type="ECO:0000313" key="3">
    <source>
        <dbReference type="EMBL" id="KOG33267.1"/>
    </source>
</evidence>
<dbReference type="CDD" id="cd00093">
    <property type="entry name" value="HTH_XRE"/>
    <property type="match status" value="1"/>
</dbReference>
<gene>
    <name evidence="3" type="ORF">ADK37_23020</name>
</gene>
<dbReference type="GO" id="GO:0005829">
    <property type="term" value="C:cytosol"/>
    <property type="evidence" value="ECO:0007669"/>
    <property type="project" value="TreeGrafter"/>
</dbReference>
<name>A0A0L8L538_9ACTN</name>
<dbReference type="InterPro" id="IPR001387">
    <property type="entry name" value="Cro/C1-type_HTH"/>
</dbReference>
<accession>A0A0L8L538</accession>
<dbReference type="eggNOG" id="ENOG5033HQR">
    <property type="taxonomic scope" value="Bacteria"/>
</dbReference>
<dbReference type="PATRIC" id="fig|67356.5.peg.4899"/>
<dbReference type="GO" id="GO:0003700">
    <property type="term" value="F:DNA-binding transcription factor activity"/>
    <property type="evidence" value="ECO:0007669"/>
    <property type="project" value="TreeGrafter"/>
</dbReference>
<dbReference type="Gene3D" id="1.10.260.40">
    <property type="entry name" value="lambda repressor-like DNA-binding domains"/>
    <property type="match status" value="1"/>
</dbReference>
<comment type="caution">
    <text evidence="3">The sequence shown here is derived from an EMBL/GenBank/DDBJ whole genome shotgun (WGS) entry which is preliminary data.</text>
</comment>
<dbReference type="OrthoDB" id="3197212at2"/>
<dbReference type="Pfam" id="PF01381">
    <property type="entry name" value="HTH_3"/>
    <property type="match status" value="1"/>
</dbReference>
<dbReference type="InterPro" id="IPR010982">
    <property type="entry name" value="Lambda_DNA-bd_dom_sf"/>
</dbReference>
<sequence>MPARRNDRPDWVNDRCVTLGHRIADLRRQAELSQEELAHLAGLERRSIQRYENARRDPRYSDLLLIAHALRVHVTDLLSS</sequence>
<dbReference type="EMBL" id="LGUS01000174">
    <property type="protein sequence ID" value="KOG33267.1"/>
    <property type="molecule type" value="Genomic_DNA"/>
</dbReference>
<protein>
    <submittedName>
        <fullName evidence="3">DNA-binding protein</fullName>
    </submittedName>
</protein>
<dbReference type="InterPro" id="IPR050807">
    <property type="entry name" value="TransReg_Diox_bact_type"/>
</dbReference>
<dbReference type="SMART" id="SM00530">
    <property type="entry name" value="HTH_XRE"/>
    <property type="match status" value="1"/>
</dbReference>
<dbReference type="GO" id="GO:0003677">
    <property type="term" value="F:DNA binding"/>
    <property type="evidence" value="ECO:0007669"/>
    <property type="project" value="UniProtKB-KW"/>
</dbReference>
<dbReference type="RefSeq" id="WP_030040236.1">
    <property type="nucleotide sequence ID" value="NZ_KQ948990.1"/>
</dbReference>
<evidence type="ECO:0000313" key="4">
    <source>
        <dbReference type="Proteomes" id="UP000037251"/>
    </source>
</evidence>
<organism evidence="3 4">
    <name type="scientific">Streptomyces resistomycificus</name>
    <dbReference type="NCBI Taxonomy" id="67356"/>
    <lineage>
        <taxon>Bacteria</taxon>
        <taxon>Bacillati</taxon>
        <taxon>Actinomycetota</taxon>
        <taxon>Actinomycetes</taxon>
        <taxon>Kitasatosporales</taxon>
        <taxon>Streptomycetaceae</taxon>
        <taxon>Streptomyces</taxon>
        <taxon>Streptomyces aurantiacus group</taxon>
    </lineage>
</organism>
<proteinExistence type="predicted"/>
<dbReference type="AlphaFoldDB" id="A0A0L8L538"/>
<dbReference type="PANTHER" id="PTHR46797">
    <property type="entry name" value="HTH-TYPE TRANSCRIPTIONAL REGULATOR"/>
    <property type="match status" value="1"/>
</dbReference>
<dbReference type="STRING" id="67356.AQJ84_10970"/>
<evidence type="ECO:0000256" key="1">
    <source>
        <dbReference type="ARBA" id="ARBA00023125"/>
    </source>
</evidence>
<evidence type="ECO:0000259" key="2">
    <source>
        <dbReference type="PROSITE" id="PS50943"/>
    </source>
</evidence>
<dbReference type="SUPFAM" id="SSF47413">
    <property type="entry name" value="lambda repressor-like DNA-binding domains"/>
    <property type="match status" value="1"/>
</dbReference>
<dbReference type="Proteomes" id="UP000037251">
    <property type="component" value="Unassembled WGS sequence"/>
</dbReference>